<comment type="catalytic activity">
    <reaction evidence="6">
        <text>2 a quinone + NADH + H(+) = 2 a 1,4-benzosemiquinone + NAD(+)</text>
        <dbReference type="Rhea" id="RHEA:65952"/>
        <dbReference type="ChEBI" id="CHEBI:15378"/>
        <dbReference type="ChEBI" id="CHEBI:57540"/>
        <dbReference type="ChEBI" id="CHEBI:57945"/>
        <dbReference type="ChEBI" id="CHEBI:132124"/>
        <dbReference type="ChEBI" id="CHEBI:134225"/>
    </reaction>
</comment>
<feature type="binding site" evidence="6">
    <location>
        <position position="10"/>
    </location>
    <ligand>
        <name>FMN</name>
        <dbReference type="ChEBI" id="CHEBI:58210"/>
    </ligand>
</feature>
<evidence type="ECO:0000259" key="7">
    <source>
        <dbReference type="Pfam" id="PF02525"/>
    </source>
</evidence>
<comment type="function">
    <text evidence="6">Also exhibits azoreductase activity. Catalyzes the reductive cleavage of the azo bond in aromatic azo compounds to the corresponding amines.</text>
</comment>
<dbReference type="InterPro" id="IPR029039">
    <property type="entry name" value="Flavoprotein-like_sf"/>
</dbReference>
<dbReference type="SUPFAM" id="SSF52218">
    <property type="entry name" value="Flavoproteins"/>
    <property type="match status" value="1"/>
</dbReference>
<accession>A0ABW2JBJ4</accession>
<evidence type="ECO:0000313" key="9">
    <source>
        <dbReference type="Proteomes" id="UP001596523"/>
    </source>
</evidence>
<dbReference type="PANTHER" id="PTHR43741">
    <property type="entry name" value="FMN-DEPENDENT NADH-AZOREDUCTASE 1"/>
    <property type="match status" value="1"/>
</dbReference>
<evidence type="ECO:0000313" key="8">
    <source>
        <dbReference type="EMBL" id="MFC7302761.1"/>
    </source>
</evidence>
<evidence type="ECO:0000256" key="3">
    <source>
        <dbReference type="ARBA" id="ARBA00023002"/>
    </source>
</evidence>
<comment type="caution">
    <text evidence="6">Lacks conserved residue(s) required for the propagation of feature annotation.</text>
</comment>
<dbReference type="HAMAP" id="MF_01216">
    <property type="entry name" value="Azoreductase_type1"/>
    <property type="match status" value="1"/>
</dbReference>
<gene>
    <name evidence="6" type="primary">azoR</name>
    <name evidence="8" type="ORF">ACFQVC_00845</name>
</gene>
<name>A0ABW2JBJ4_9ACTN</name>
<comment type="subunit">
    <text evidence="6">Homodimer.</text>
</comment>
<organism evidence="8 9">
    <name type="scientific">Streptomyces monticola</name>
    <dbReference type="NCBI Taxonomy" id="2666263"/>
    <lineage>
        <taxon>Bacteria</taxon>
        <taxon>Bacillati</taxon>
        <taxon>Actinomycetota</taxon>
        <taxon>Actinomycetes</taxon>
        <taxon>Kitasatosporales</taxon>
        <taxon>Streptomycetaceae</taxon>
        <taxon>Streptomyces</taxon>
    </lineage>
</organism>
<evidence type="ECO:0000256" key="4">
    <source>
        <dbReference type="ARBA" id="ARBA00023027"/>
    </source>
</evidence>
<reference evidence="9" key="1">
    <citation type="journal article" date="2019" name="Int. J. Syst. Evol. Microbiol.">
        <title>The Global Catalogue of Microorganisms (GCM) 10K type strain sequencing project: providing services to taxonomists for standard genome sequencing and annotation.</title>
        <authorList>
            <consortium name="The Broad Institute Genomics Platform"/>
            <consortium name="The Broad Institute Genome Sequencing Center for Infectious Disease"/>
            <person name="Wu L."/>
            <person name="Ma J."/>
        </authorList>
    </citation>
    <scope>NUCLEOTIDE SEQUENCE [LARGE SCALE GENOMIC DNA]</scope>
    <source>
        <strain evidence="9">SYNS20</strain>
    </source>
</reference>
<dbReference type="InterPro" id="IPR050104">
    <property type="entry name" value="FMN-dep_NADH:Q_OxRdtase_AzoR1"/>
</dbReference>
<dbReference type="Pfam" id="PF02525">
    <property type="entry name" value="Flavodoxin_2"/>
    <property type="match status" value="1"/>
</dbReference>
<dbReference type="PANTHER" id="PTHR43741:SF4">
    <property type="entry name" value="FMN-DEPENDENT NADH:QUINONE OXIDOREDUCTASE"/>
    <property type="match status" value="1"/>
</dbReference>
<proteinExistence type="inferred from homology"/>
<comment type="cofactor">
    <cofactor evidence="6">
        <name>FMN</name>
        <dbReference type="ChEBI" id="CHEBI:58210"/>
    </cofactor>
    <text evidence="6">Binds 1 FMN per subunit.</text>
</comment>
<evidence type="ECO:0000256" key="2">
    <source>
        <dbReference type="ARBA" id="ARBA00022643"/>
    </source>
</evidence>
<comment type="catalytic activity">
    <reaction evidence="5">
        <text>N,N-dimethyl-1,4-phenylenediamine + anthranilate + 2 NAD(+) = 2-(4-dimethylaminophenyl)diazenylbenzoate + 2 NADH + 2 H(+)</text>
        <dbReference type="Rhea" id="RHEA:55872"/>
        <dbReference type="ChEBI" id="CHEBI:15378"/>
        <dbReference type="ChEBI" id="CHEBI:15783"/>
        <dbReference type="ChEBI" id="CHEBI:16567"/>
        <dbReference type="ChEBI" id="CHEBI:57540"/>
        <dbReference type="ChEBI" id="CHEBI:57945"/>
        <dbReference type="ChEBI" id="CHEBI:71579"/>
        <dbReference type="EC" id="1.7.1.17"/>
    </reaction>
    <physiologicalReaction direction="right-to-left" evidence="5">
        <dbReference type="Rhea" id="RHEA:55874"/>
    </physiologicalReaction>
</comment>
<dbReference type="Gene3D" id="3.40.50.360">
    <property type="match status" value="1"/>
</dbReference>
<comment type="caution">
    <text evidence="8">The sequence shown here is derived from an EMBL/GenBank/DDBJ whole genome shotgun (WGS) entry which is preliminary data.</text>
</comment>
<dbReference type="InterPro" id="IPR023048">
    <property type="entry name" value="NADH:quinone_OxRdtase_FMN_depd"/>
</dbReference>
<comment type="function">
    <text evidence="6">Quinone reductase that provides resistance to thiol-specific stress caused by electrophilic quinones.</text>
</comment>
<feature type="domain" description="Flavodoxin-like fold" evidence="7">
    <location>
        <begin position="3"/>
        <end position="162"/>
    </location>
</feature>
<feature type="binding site" evidence="6">
    <location>
        <begin position="136"/>
        <end position="139"/>
    </location>
    <ligand>
        <name>FMN</name>
        <dbReference type="ChEBI" id="CHEBI:58210"/>
    </ligand>
</feature>
<dbReference type="Proteomes" id="UP001596523">
    <property type="component" value="Unassembled WGS sequence"/>
</dbReference>
<keyword evidence="3 6" id="KW-0560">Oxidoreductase</keyword>
<dbReference type="EC" id="1.7.1.17" evidence="6"/>
<keyword evidence="9" id="KW-1185">Reference proteome</keyword>
<protein>
    <recommendedName>
        <fullName evidence="6">FMN dependent NADH:quinone oxidoreductase</fullName>
        <ecNumber evidence="6">1.6.5.-</ecNumber>
    </recommendedName>
    <alternativeName>
        <fullName evidence="6">Azo-dye reductase</fullName>
    </alternativeName>
    <alternativeName>
        <fullName evidence="6">FMN-dependent NADH-azo compound oxidoreductase</fullName>
    </alternativeName>
    <alternativeName>
        <fullName evidence="6">FMN-dependent NADH-azoreductase</fullName>
        <ecNumber evidence="6">1.7.1.17</ecNumber>
    </alternativeName>
</protein>
<keyword evidence="4 6" id="KW-0520">NAD</keyword>
<evidence type="ECO:0000256" key="5">
    <source>
        <dbReference type="ARBA" id="ARBA00048542"/>
    </source>
</evidence>
<feature type="binding site" evidence="6">
    <location>
        <begin position="16"/>
        <end position="18"/>
    </location>
    <ligand>
        <name>FMN</name>
        <dbReference type="ChEBI" id="CHEBI:58210"/>
    </ligand>
</feature>
<keyword evidence="2 6" id="KW-0288">FMN</keyword>
<dbReference type="InterPro" id="IPR003680">
    <property type="entry name" value="Flavodoxin_fold"/>
</dbReference>
<dbReference type="EC" id="1.6.5.-" evidence="6"/>
<comment type="similarity">
    <text evidence="6">Belongs to the azoreductase type 1 family.</text>
</comment>
<dbReference type="RefSeq" id="WP_381825290.1">
    <property type="nucleotide sequence ID" value="NZ_JBHTCF010000001.1"/>
</dbReference>
<evidence type="ECO:0000256" key="1">
    <source>
        <dbReference type="ARBA" id="ARBA00022630"/>
    </source>
</evidence>
<evidence type="ECO:0000256" key="6">
    <source>
        <dbReference type="HAMAP-Rule" id="MF_01216"/>
    </source>
</evidence>
<sequence length="216" mass="23181">MATLLHIDTSLNGEQSHSRAVTAAFRRTWEHEHPEGTVIHRDLDADPVPHLRAAAYYAGFTAPADRSPEERAAFALRARLIEEAEAADVILLGAPMYNYSIPSALKAWIDHVFAVGRTAMTESPSLAGKPAVVVTSRGGSYKEGTPQYGNDYVQNYLQLALGDGLGLDVSFIVPELTMAPSVPAMAELIPLSESSRTESLAAAESHARTLTARLAA</sequence>
<keyword evidence="1 6" id="KW-0285">Flavoprotein</keyword>
<dbReference type="EMBL" id="JBHTCF010000001">
    <property type="protein sequence ID" value="MFC7302761.1"/>
    <property type="molecule type" value="Genomic_DNA"/>
</dbReference>